<evidence type="ECO:0000256" key="16">
    <source>
        <dbReference type="ARBA" id="ARBA00031783"/>
    </source>
</evidence>
<comment type="subcellular location">
    <subcellularLocation>
        <location evidence="2">Nucleus</location>
    </subcellularLocation>
</comment>
<dbReference type="OrthoDB" id="206574at2759"/>
<evidence type="ECO:0000259" key="21">
    <source>
        <dbReference type="PROSITE" id="PS50199"/>
    </source>
</evidence>
<dbReference type="InterPro" id="IPR001841">
    <property type="entry name" value="Znf_RING"/>
</dbReference>
<dbReference type="STRING" id="74557.A0A1V9Z363"/>
<evidence type="ECO:0000256" key="9">
    <source>
        <dbReference type="ARBA" id="ARBA00022763"/>
    </source>
</evidence>
<dbReference type="Gene3D" id="4.10.1060.10">
    <property type="entry name" value="Zinc finger, RanBP2-type"/>
    <property type="match status" value="1"/>
</dbReference>
<keyword evidence="14" id="KW-0234">DNA repair</keyword>
<dbReference type="PROSITE" id="PS01358">
    <property type="entry name" value="ZF_RANBP2_1"/>
    <property type="match status" value="1"/>
</dbReference>
<evidence type="ECO:0000256" key="1">
    <source>
        <dbReference type="ARBA" id="ARBA00000900"/>
    </source>
</evidence>
<organism evidence="22 23">
    <name type="scientific">Thraustotheca clavata</name>
    <dbReference type="NCBI Taxonomy" id="74557"/>
    <lineage>
        <taxon>Eukaryota</taxon>
        <taxon>Sar</taxon>
        <taxon>Stramenopiles</taxon>
        <taxon>Oomycota</taxon>
        <taxon>Saprolegniomycetes</taxon>
        <taxon>Saprolegniales</taxon>
        <taxon>Achlyaceae</taxon>
        <taxon>Thraustotheca</taxon>
    </lineage>
</organism>
<keyword evidence="13" id="KW-0238">DNA-binding</keyword>
<keyword evidence="23" id="KW-1185">Reference proteome</keyword>
<keyword evidence="9" id="KW-0227">DNA damage</keyword>
<feature type="compositionally biased region" description="Pro residues" evidence="19">
    <location>
        <begin position="261"/>
        <end position="274"/>
    </location>
</feature>
<evidence type="ECO:0000256" key="4">
    <source>
        <dbReference type="ARBA" id="ARBA00009506"/>
    </source>
</evidence>
<feature type="domain" description="RanBP2-type" evidence="21">
    <location>
        <begin position="369"/>
        <end position="398"/>
    </location>
</feature>
<dbReference type="Proteomes" id="UP000243217">
    <property type="component" value="Unassembled WGS sequence"/>
</dbReference>
<dbReference type="GO" id="GO:0006281">
    <property type="term" value="P:DNA repair"/>
    <property type="evidence" value="ECO:0007669"/>
    <property type="project" value="UniProtKB-KW"/>
</dbReference>
<evidence type="ECO:0000313" key="23">
    <source>
        <dbReference type="Proteomes" id="UP000243217"/>
    </source>
</evidence>
<evidence type="ECO:0000256" key="19">
    <source>
        <dbReference type="SAM" id="MobiDB-lite"/>
    </source>
</evidence>
<dbReference type="EMBL" id="JNBS01002328">
    <property type="protein sequence ID" value="OQR92449.1"/>
    <property type="molecule type" value="Genomic_DNA"/>
</dbReference>
<dbReference type="GO" id="GO:0005634">
    <property type="term" value="C:nucleus"/>
    <property type="evidence" value="ECO:0007669"/>
    <property type="project" value="UniProtKB-SubCell"/>
</dbReference>
<evidence type="ECO:0000256" key="5">
    <source>
        <dbReference type="ARBA" id="ARBA00012483"/>
    </source>
</evidence>
<evidence type="ECO:0000256" key="18">
    <source>
        <dbReference type="PROSITE-ProRule" id="PRU00322"/>
    </source>
</evidence>
<dbReference type="InterPro" id="IPR013083">
    <property type="entry name" value="Znf_RING/FYVE/PHD"/>
</dbReference>
<keyword evidence="10 18" id="KW-0863">Zinc-finger</keyword>
<dbReference type="PROSITE" id="PS50199">
    <property type="entry name" value="ZF_RANBP2_2"/>
    <property type="match status" value="1"/>
</dbReference>
<name>A0A1V9Z363_9STRA</name>
<protein>
    <recommendedName>
        <fullName evidence="6">RanBP-type and C3HC4-type zinc finger-containing protein 1</fullName>
        <ecNumber evidence="5">2.3.2.27</ecNumber>
    </recommendedName>
    <alternativeName>
        <fullName evidence="16 17">RING-type E3 ubiquitin transferase RAD18</fullName>
    </alternativeName>
</protein>
<evidence type="ECO:0000256" key="2">
    <source>
        <dbReference type="ARBA" id="ARBA00004123"/>
    </source>
</evidence>
<comment type="pathway">
    <text evidence="3">Protein modification; protein ubiquitination.</text>
</comment>
<dbReference type="PANTHER" id="PTHR14134">
    <property type="entry name" value="E3 UBIQUITIN-PROTEIN LIGASE RAD18"/>
    <property type="match status" value="1"/>
</dbReference>
<evidence type="ECO:0000256" key="14">
    <source>
        <dbReference type="ARBA" id="ARBA00023204"/>
    </source>
</evidence>
<keyword evidence="11" id="KW-0833">Ubl conjugation pathway</keyword>
<evidence type="ECO:0000256" key="3">
    <source>
        <dbReference type="ARBA" id="ARBA00004906"/>
    </source>
</evidence>
<dbReference type="GO" id="GO:0097505">
    <property type="term" value="C:Rad6-Rad18 complex"/>
    <property type="evidence" value="ECO:0007669"/>
    <property type="project" value="TreeGrafter"/>
</dbReference>
<dbReference type="GO" id="GO:0006301">
    <property type="term" value="P:DNA damage tolerance"/>
    <property type="evidence" value="ECO:0007669"/>
    <property type="project" value="InterPro"/>
</dbReference>
<dbReference type="SMART" id="SM00184">
    <property type="entry name" value="RING"/>
    <property type="match status" value="1"/>
</dbReference>
<keyword evidence="7" id="KW-0808">Transferase</keyword>
<evidence type="ECO:0000256" key="11">
    <source>
        <dbReference type="ARBA" id="ARBA00022786"/>
    </source>
</evidence>
<comment type="caution">
    <text evidence="22">The sequence shown here is derived from an EMBL/GenBank/DDBJ whole genome shotgun (WGS) entry which is preliminary data.</text>
</comment>
<comment type="catalytic activity">
    <reaction evidence="1">
        <text>S-ubiquitinyl-[E2 ubiquitin-conjugating enzyme]-L-cysteine + [acceptor protein]-L-lysine = [E2 ubiquitin-conjugating enzyme]-L-cysteine + N(6)-ubiquitinyl-[acceptor protein]-L-lysine.</text>
        <dbReference type="EC" id="2.3.2.27"/>
    </reaction>
</comment>
<feature type="domain" description="RING-type" evidence="20">
    <location>
        <begin position="26"/>
        <end position="68"/>
    </location>
</feature>
<evidence type="ECO:0000256" key="17">
    <source>
        <dbReference type="ARBA" id="ARBA00082369"/>
    </source>
</evidence>
<evidence type="ECO:0000313" key="22">
    <source>
        <dbReference type="EMBL" id="OQR92449.1"/>
    </source>
</evidence>
<dbReference type="EC" id="2.3.2.27" evidence="5"/>
<dbReference type="GO" id="GO:0016874">
    <property type="term" value="F:ligase activity"/>
    <property type="evidence" value="ECO:0007669"/>
    <property type="project" value="UniProtKB-KW"/>
</dbReference>
<dbReference type="AlphaFoldDB" id="A0A1V9Z363"/>
<dbReference type="GO" id="GO:0008270">
    <property type="term" value="F:zinc ion binding"/>
    <property type="evidence" value="ECO:0007669"/>
    <property type="project" value="UniProtKB-KW"/>
</dbReference>
<comment type="similarity">
    <text evidence="4">Belongs to the RAD18 family.</text>
</comment>
<dbReference type="SUPFAM" id="SSF57850">
    <property type="entry name" value="RING/U-box"/>
    <property type="match status" value="1"/>
</dbReference>
<dbReference type="PANTHER" id="PTHR14134:SF2">
    <property type="entry name" value="E3 UBIQUITIN-PROTEIN LIGASE RAD18"/>
    <property type="match status" value="1"/>
</dbReference>
<dbReference type="Pfam" id="PF13923">
    <property type="entry name" value="zf-C3HC4_2"/>
    <property type="match status" value="1"/>
</dbReference>
<dbReference type="InterPro" id="IPR017907">
    <property type="entry name" value="Znf_RING_CS"/>
</dbReference>
<evidence type="ECO:0000259" key="20">
    <source>
        <dbReference type="PROSITE" id="PS50089"/>
    </source>
</evidence>
<dbReference type="InterPro" id="IPR001876">
    <property type="entry name" value="Znf_RanBP2"/>
</dbReference>
<keyword evidence="12" id="KW-0862">Zinc</keyword>
<evidence type="ECO:0000256" key="15">
    <source>
        <dbReference type="ARBA" id="ARBA00023242"/>
    </source>
</evidence>
<dbReference type="PROSITE" id="PS50089">
    <property type="entry name" value="ZF_RING_2"/>
    <property type="match status" value="1"/>
</dbReference>
<accession>A0A1V9Z363</accession>
<reference evidence="22 23" key="1">
    <citation type="journal article" date="2014" name="Genome Biol. Evol.">
        <title>The secreted proteins of Achlya hypogyna and Thraustotheca clavata identify the ancestral oomycete secretome and reveal gene acquisitions by horizontal gene transfer.</title>
        <authorList>
            <person name="Misner I."/>
            <person name="Blouin N."/>
            <person name="Leonard G."/>
            <person name="Richards T.A."/>
            <person name="Lane C.E."/>
        </authorList>
    </citation>
    <scope>NUCLEOTIDE SEQUENCE [LARGE SCALE GENOMIC DNA]</scope>
    <source>
        <strain evidence="22 23">ATCC 34112</strain>
    </source>
</reference>
<keyword evidence="22" id="KW-0436">Ligase</keyword>
<dbReference type="InterPro" id="IPR039577">
    <property type="entry name" value="Rad18"/>
</dbReference>
<evidence type="ECO:0000256" key="7">
    <source>
        <dbReference type="ARBA" id="ARBA00022679"/>
    </source>
</evidence>
<dbReference type="Gene3D" id="3.30.40.10">
    <property type="entry name" value="Zinc/RING finger domain, C3HC4 (zinc finger)"/>
    <property type="match status" value="1"/>
</dbReference>
<dbReference type="FunFam" id="3.30.40.10:FF:000172">
    <property type="entry name" value="E3 ubiquitin-protein ligase RAD18"/>
    <property type="match status" value="1"/>
</dbReference>
<keyword evidence="15" id="KW-0539">Nucleus</keyword>
<evidence type="ECO:0000256" key="6">
    <source>
        <dbReference type="ARBA" id="ARBA00017887"/>
    </source>
</evidence>
<feature type="region of interest" description="Disordered" evidence="19">
    <location>
        <begin position="243"/>
        <end position="277"/>
    </location>
</feature>
<dbReference type="SMART" id="SM00547">
    <property type="entry name" value="ZnF_RBZ"/>
    <property type="match status" value="1"/>
</dbReference>
<dbReference type="GO" id="GO:0006513">
    <property type="term" value="P:protein monoubiquitination"/>
    <property type="evidence" value="ECO:0007669"/>
    <property type="project" value="InterPro"/>
</dbReference>
<proteinExistence type="inferred from homology"/>
<evidence type="ECO:0000256" key="10">
    <source>
        <dbReference type="ARBA" id="ARBA00022771"/>
    </source>
</evidence>
<sequence>MDEIDDEWVWPQSLVEARHLEGFLRCQVCGDFMNGPVLLRECRHCFCSECVRKHLLVRGTGGNCPECKQACTPGDLIPNRPLEQVIGLFRTLKPKILQLVDSGTVAISTTTPIKATPSVQAVNSAQKRMPVVSYNLMKDKAIQQLLEKVGLREIRASRDAMIACHKEYTMLWNAQLDTLHPKSPEEIRQQVLRTYRLRTEEKSNMASTKRALGIRHDEPIEKAIKSSAVLNDNFRKLAEQIKAQKAKNKQPRSQPPSSTATPPPTTTPTKPASPPKVAEDVDAEYEVSLLAEEEKPAHPELLANGDLRYLPRESHPSVNGNGQWRHMYLNSIQQQIYVNSSTTEIRTDPPLSMQQSAKRFFEPDSPVITSTTWACPRCTLVNDMAADECLACGGPNSRKRPKRVIQKKLSLN</sequence>
<dbReference type="GO" id="GO:0061630">
    <property type="term" value="F:ubiquitin protein ligase activity"/>
    <property type="evidence" value="ECO:0007669"/>
    <property type="project" value="UniProtKB-EC"/>
</dbReference>
<dbReference type="PROSITE" id="PS00518">
    <property type="entry name" value="ZF_RING_1"/>
    <property type="match status" value="1"/>
</dbReference>
<dbReference type="GO" id="GO:0003697">
    <property type="term" value="F:single-stranded DNA binding"/>
    <property type="evidence" value="ECO:0007669"/>
    <property type="project" value="InterPro"/>
</dbReference>
<gene>
    <name evidence="22" type="ORF">THRCLA_08700</name>
</gene>
<evidence type="ECO:0000256" key="12">
    <source>
        <dbReference type="ARBA" id="ARBA00022833"/>
    </source>
</evidence>
<evidence type="ECO:0000256" key="8">
    <source>
        <dbReference type="ARBA" id="ARBA00022723"/>
    </source>
</evidence>
<evidence type="ECO:0000256" key="13">
    <source>
        <dbReference type="ARBA" id="ARBA00023125"/>
    </source>
</evidence>
<keyword evidence="8" id="KW-0479">Metal-binding</keyword>